<evidence type="ECO:0000313" key="2">
    <source>
        <dbReference type="Proteomes" id="UP001620626"/>
    </source>
</evidence>
<sequence length="92" mass="10059">MGKLPEAPQWTANELAGQRVAWLIHPAPCVGFGPPGRPRGWAKRTQLGGEGTAELTSRTLHAIRRHFLFGEVNYCTDGGTKNTETKKTAECQ</sequence>
<dbReference type="Proteomes" id="UP001620626">
    <property type="component" value="Unassembled WGS sequence"/>
</dbReference>
<organism evidence="1 2">
    <name type="scientific">Heterodera trifolii</name>
    <dbReference type="NCBI Taxonomy" id="157864"/>
    <lineage>
        <taxon>Eukaryota</taxon>
        <taxon>Metazoa</taxon>
        <taxon>Ecdysozoa</taxon>
        <taxon>Nematoda</taxon>
        <taxon>Chromadorea</taxon>
        <taxon>Rhabditida</taxon>
        <taxon>Tylenchina</taxon>
        <taxon>Tylenchomorpha</taxon>
        <taxon>Tylenchoidea</taxon>
        <taxon>Heteroderidae</taxon>
        <taxon>Heteroderinae</taxon>
        <taxon>Heterodera</taxon>
    </lineage>
</organism>
<gene>
    <name evidence="1" type="ORF">niasHT_037667</name>
</gene>
<keyword evidence="2" id="KW-1185">Reference proteome</keyword>
<proteinExistence type="predicted"/>
<comment type="caution">
    <text evidence="1">The sequence shown here is derived from an EMBL/GenBank/DDBJ whole genome shotgun (WGS) entry which is preliminary data.</text>
</comment>
<evidence type="ECO:0000313" key="1">
    <source>
        <dbReference type="EMBL" id="KAL3079337.1"/>
    </source>
</evidence>
<reference evidence="1 2" key="1">
    <citation type="submission" date="2024-10" db="EMBL/GenBank/DDBJ databases">
        <authorList>
            <person name="Kim D."/>
        </authorList>
    </citation>
    <scope>NUCLEOTIDE SEQUENCE [LARGE SCALE GENOMIC DNA]</scope>
    <source>
        <strain evidence="1">BH-2024</strain>
    </source>
</reference>
<accession>A0ABD2IMP0</accession>
<dbReference type="AlphaFoldDB" id="A0ABD2IMP0"/>
<name>A0ABD2IMP0_9BILA</name>
<dbReference type="EMBL" id="JBICBT010001190">
    <property type="protein sequence ID" value="KAL3079337.1"/>
    <property type="molecule type" value="Genomic_DNA"/>
</dbReference>
<protein>
    <submittedName>
        <fullName evidence="1">Uncharacterized protein</fullName>
    </submittedName>
</protein>